<keyword evidence="4" id="KW-1185">Reference proteome</keyword>
<dbReference type="eggNOG" id="COG3807">
    <property type="taxonomic scope" value="Bacteria"/>
</dbReference>
<feature type="region of interest" description="Disordered" evidence="1">
    <location>
        <begin position="219"/>
        <end position="242"/>
    </location>
</feature>
<protein>
    <submittedName>
        <fullName evidence="3">Beta-N-acetylglucosaminidase</fullName>
    </submittedName>
</protein>
<name>A3K0J6_SAGS3</name>
<dbReference type="Pfam" id="PF08239">
    <property type="entry name" value="SH3_3"/>
    <property type="match status" value="2"/>
</dbReference>
<gene>
    <name evidence="3" type="ORF">SSE37_23754</name>
</gene>
<evidence type="ECO:0000313" key="4">
    <source>
        <dbReference type="Proteomes" id="UP000005713"/>
    </source>
</evidence>
<dbReference type="PANTHER" id="PTHR34408">
    <property type="entry name" value="FAMILY PROTEIN, PUTATIVE-RELATED"/>
    <property type="match status" value="1"/>
</dbReference>
<evidence type="ECO:0000313" key="3">
    <source>
        <dbReference type="EMBL" id="EBA09311.1"/>
    </source>
</evidence>
<dbReference type="SMART" id="SM00287">
    <property type="entry name" value="SH3b"/>
    <property type="match status" value="2"/>
</dbReference>
<proteinExistence type="predicted"/>
<evidence type="ECO:0000256" key="1">
    <source>
        <dbReference type="SAM" id="MobiDB-lite"/>
    </source>
</evidence>
<feature type="compositionally biased region" description="Basic and acidic residues" evidence="1">
    <location>
        <begin position="135"/>
        <end position="147"/>
    </location>
</feature>
<dbReference type="PANTHER" id="PTHR34408:SF1">
    <property type="entry name" value="GLYCOSYL HYDROLASE FAMILY 19 DOMAIN-CONTAINING PROTEIN HI_1415"/>
    <property type="match status" value="1"/>
</dbReference>
<dbReference type="AlphaFoldDB" id="A3K0J6"/>
<feature type="region of interest" description="Disordered" evidence="1">
    <location>
        <begin position="101"/>
        <end position="147"/>
    </location>
</feature>
<sequence length="274" mass="30404">MLTASAIRPDATGDPPMTRLIALFIAFFTASQAAALQAWVNAPEDGFLNLRTGPATSYEVVREMPHGSLVTVLEDGNWFRVRDAYGNTGFAAARYLSATEPRPRRTDDANIASRGDHSLYSGEIDRGAGTYQGRDGTRYRNADRRHADVPLDRLPQLYINAPQAGALNLRDGPGTGFPVIDTMTQGSSVRVLDDSQTWYLIRHEDGQTGYAHSKYLSQTRQPLAPRPDPQPRRQPQRHNGSIIVEAEDLPRILANCAFVRIDRLDACIIDTMRR</sequence>
<dbReference type="Gene3D" id="2.30.30.40">
    <property type="entry name" value="SH3 Domains"/>
    <property type="match status" value="2"/>
</dbReference>
<dbReference type="InterPro" id="IPR003646">
    <property type="entry name" value="SH3-like_bac-type"/>
</dbReference>
<dbReference type="Proteomes" id="UP000005713">
    <property type="component" value="Unassembled WGS sequence"/>
</dbReference>
<evidence type="ECO:0000259" key="2">
    <source>
        <dbReference type="PROSITE" id="PS51781"/>
    </source>
</evidence>
<organism evidence="3 4">
    <name type="scientific">Sagittula stellata (strain ATCC 700073 / DSM 11524 / E-37)</name>
    <dbReference type="NCBI Taxonomy" id="388399"/>
    <lineage>
        <taxon>Bacteria</taxon>
        <taxon>Pseudomonadati</taxon>
        <taxon>Pseudomonadota</taxon>
        <taxon>Alphaproteobacteria</taxon>
        <taxon>Rhodobacterales</taxon>
        <taxon>Roseobacteraceae</taxon>
        <taxon>Sagittula</taxon>
    </lineage>
</organism>
<dbReference type="PROSITE" id="PS51781">
    <property type="entry name" value="SH3B"/>
    <property type="match status" value="1"/>
</dbReference>
<dbReference type="OrthoDB" id="102964at2"/>
<dbReference type="InterPro" id="IPR052354">
    <property type="entry name" value="Cell_Wall_Dynamics_Protein"/>
</dbReference>
<reference evidence="3 4" key="1">
    <citation type="submission" date="2006-06" db="EMBL/GenBank/DDBJ databases">
        <authorList>
            <person name="Moran M.A."/>
            <person name="Ferriera S."/>
            <person name="Johnson J."/>
            <person name="Kravitz S."/>
            <person name="Beeson K."/>
            <person name="Sutton G."/>
            <person name="Rogers Y.-H."/>
            <person name="Friedman R."/>
            <person name="Frazier M."/>
            <person name="Venter J.C."/>
        </authorList>
    </citation>
    <scope>NUCLEOTIDE SEQUENCE [LARGE SCALE GENOMIC DNA]</scope>
    <source>
        <strain evidence="3 4">E-37</strain>
    </source>
</reference>
<accession>A3K0J6</accession>
<comment type="caution">
    <text evidence="3">The sequence shown here is derived from an EMBL/GenBank/DDBJ whole genome shotgun (WGS) entry which is preliminary data.</text>
</comment>
<dbReference type="EMBL" id="AAYA01000003">
    <property type="protein sequence ID" value="EBA09311.1"/>
    <property type="molecule type" value="Genomic_DNA"/>
</dbReference>
<feature type="domain" description="SH3b" evidence="2">
    <location>
        <begin position="154"/>
        <end position="220"/>
    </location>
</feature>